<accession>A0ABR3G6L0</accession>
<feature type="region of interest" description="Disordered" evidence="1">
    <location>
        <begin position="464"/>
        <end position="511"/>
    </location>
</feature>
<dbReference type="Proteomes" id="UP001447188">
    <property type="component" value="Unassembled WGS sequence"/>
</dbReference>
<feature type="compositionally biased region" description="Basic and acidic residues" evidence="1">
    <location>
        <begin position="474"/>
        <end position="483"/>
    </location>
</feature>
<reference evidence="2 3" key="1">
    <citation type="submission" date="2024-02" db="EMBL/GenBank/DDBJ databases">
        <title>Discinaceae phylogenomics.</title>
        <authorList>
            <person name="Dirks A.C."/>
            <person name="James T.Y."/>
        </authorList>
    </citation>
    <scope>NUCLEOTIDE SEQUENCE [LARGE SCALE GENOMIC DNA]</scope>
    <source>
        <strain evidence="2 3">ACD0624</strain>
    </source>
</reference>
<evidence type="ECO:0000313" key="2">
    <source>
        <dbReference type="EMBL" id="KAL0631603.1"/>
    </source>
</evidence>
<keyword evidence="3" id="KW-1185">Reference proteome</keyword>
<comment type="caution">
    <text evidence="2">The sequence shown here is derived from an EMBL/GenBank/DDBJ whole genome shotgun (WGS) entry which is preliminary data.</text>
</comment>
<evidence type="ECO:0000313" key="3">
    <source>
        <dbReference type="Proteomes" id="UP001447188"/>
    </source>
</evidence>
<evidence type="ECO:0000256" key="1">
    <source>
        <dbReference type="SAM" id="MobiDB-lite"/>
    </source>
</evidence>
<feature type="compositionally biased region" description="Acidic residues" evidence="1">
    <location>
        <begin position="464"/>
        <end position="473"/>
    </location>
</feature>
<gene>
    <name evidence="2" type="ORF">Q9L58_009533</name>
</gene>
<organism evidence="2 3">
    <name type="scientific">Discina gigas</name>
    <dbReference type="NCBI Taxonomy" id="1032678"/>
    <lineage>
        <taxon>Eukaryota</taxon>
        <taxon>Fungi</taxon>
        <taxon>Dikarya</taxon>
        <taxon>Ascomycota</taxon>
        <taxon>Pezizomycotina</taxon>
        <taxon>Pezizomycetes</taxon>
        <taxon>Pezizales</taxon>
        <taxon>Discinaceae</taxon>
        <taxon>Discina</taxon>
    </lineage>
</organism>
<dbReference type="EMBL" id="JBBBZM010000230">
    <property type="protein sequence ID" value="KAL0631603.1"/>
    <property type="molecule type" value="Genomic_DNA"/>
</dbReference>
<feature type="region of interest" description="Disordered" evidence="1">
    <location>
        <begin position="246"/>
        <end position="266"/>
    </location>
</feature>
<sequence>MLVYSRLSISKTIDKIVDFIYSEPIIENRQVQVAISKKMKRIDKKSYVRLKKKIFPGQEAHPTGARIDYDVGKHLLRITLEGLPCGVMTKFITQIRQSLIWQGFLLPTMTAEWLITSGSTRIVLPVDATEMGRELQPTTGLTIRSHPAPFLLVEVVDSDGYVSGLEKGIWTLENSDGATKLFILISLVRKDDKGGGKANSECTDGAKENVIHKHQEIDFTTNGLPKFAQYGESSIEVTDIWAGTSGHASPGPCSTPLSESDSADSGYEGQSLVATAAKILTAMGNNPDRGGLYDRFNFSPQSSHDSSAFPDKLDMDREHTYDSKIDALSSTFSTEGITGDANKSRTYPFSMATITVLTCVQSEINTIDSRIKSLLSNVEVWPTAPGPEDEITFGWPDLPMVTGFNPREMTNRTFTICFQGLHKLMNDFINTGNPDWIKEQEQYSIDDLNFDDLNFDDLDIVYNSDSDEDMDIDSDSKGGEHGKSPNGGIDGTDMQNGTGGEGGISKNCQGE</sequence>
<protein>
    <submittedName>
        <fullName evidence="2">Uncharacterized protein</fullName>
    </submittedName>
</protein>
<name>A0ABR3G6L0_9PEZI</name>
<proteinExistence type="predicted"/>